<feature type="compositionally biased region" description="Pro residues" evidence="1">
    <location>
        <begin position="198"/>
        <end position="212"/>
    </location>
</feature>
<evidence type="ECO:0000313" key="2">
    <source>
        <dbReference type="Ensembl" id="ENSSVLP00005002312.1"/>
    </source>
</evidence>
<keyword evidence="3" id="KW-1185">Reference proteome</keyword>
<dbReference type="OrthoDB" id="6162476at2759"/>
<feature type="region of interest" description="Disordered" evidence="1">
    <location>
        <begin position="191"/>
        <end position="278"/>
    </location>
</feature>
<dbReference type="Ensembl" id="ENSSVLT00005002536.1">
    <property type="protein sequence ID" value="ENSSVLP00005002312.1"/>
    <property type="gene ID" value="ENSSVLG00005001863.1"/>
</dbReference>
<feature type="compositionally biased region" description="Low complexity" evidence="1">
    <location>
        <begin position="255"/>
        <end position="264"/>
    </location>
</feature>
<feature type="compositionally biased region" description="Pro residues" evidence="1">
    <location>
        <begin position="223"/>
        <end position="234"/>
    </location>
</feature>
<dbReference type="GeneTree" id="ENSGT00940000161912"/>
<reference evidence="2" key="2">
    <citation type="submission" date="2025-08" db="UniProtKB">
        <authorList>
            <consortium name="Ensembl"/>
        </authorList>
    </citation>
    <scope>IDENTIFICATION</scope>
</reference>
<evidence type="ECO:0000256" key="1">
    <source>
        <dbReference type="SAM" id="MobiDB-lite"/>
    </source>
</evidence>
<protein>
    <submittedName>
        <fullName evidence="2">DMRT like family B with proline rich C-terminal 1</fullName>
    </submittedName>
</protein>
<reference evidence="2" key="3">
    <citation type="submission" date="2025-09" db="UniProtKB">
        <authorList>
            <consortium name="Ensembl"/>
        </authorList>
    </citation>
    <scope>IDENTIFICATION</scope>
</reference>
<name>A0A8D2AMZ8_SCIVU</name>
<sequence length="278" mass="28891">MAAQKVLKKQASEEEQEAVLCPQGPQRAPGAAAAASGSGLRPLPPLAVSGGAGLGPDGRAAACFPERPPRGPSPGPSAFQPVLGGRGHGHVGLPTCAAPQLGAEAAGRACPGRPELRRPLRPVPSPPFTDFGKIPRPRALYPGCSTMHSYRPFPLGYQDASPAPGIPPQRGFRHVSCSHYHGGGLVSEPVADFQPSYYLPPPPPPPPQPQFLPPGFLSALHFLPPPPPPPPPPAFSLTLLSDTDKEKRDLDRALSGSKSSANSSPYQHHGQGAEDVCP</sequence>
<dbReference type="AlphaFoldDB" id="A0A8D2AMZ8"/>
<proteinExistence type="predicted"/>
<feature type="compositionally biased region" description="Low complexity" evidence="1">
    <location>
        <begin position="22"/>
        <end position="41"/>
    </location>
</feature>
<reference evidence="2" key="1">
    <citation type="submission" date="2020-06" db="EMBL/GenBank/DDBJ databases">
        <authorList>
            <consortium name="Wellcome Sanger Institute Data Sharing"/>
        </authorList>
    </citation>
    <scope>NUCLEOTIDE SEQUENCE [LARGE SCALE GENOMIC DNA]</scope>
</reference>
<gene>
    <name evidence="2" type="primary">DMRTB1</name>
</gene>
<organism evidence="2 3">
    <name type="scientific">Sciurus vulgaris</name>
    <name type="common">Eurasian red squirrel</name>
    <dbReference type="NCBI Taxonomy" id="55149"/>
    <lineage>
        <taxon>Eukaryota</taxon>
        <taxon>Metazoa</taxon>
        <taxon>Chordata</taxon>
        <taxon>Craniata</taxon>
        <taxon>Vertebrata</taxon>
        <taxon>Euteleostomi</taxon>
        <taxon>Mammalia</taxon>
        <taxon>Eutheria</taxon>
        <taxon>Euarchontoglires</taxon>
        <taxon>Glires</taxon>
        <taxon>Rodentia</taxon>
        <taxon>Sciuromorpha</taxon>
        <taxon>Sciuridae</taxon>
        <taxon>Sciurinae</taxon>
        <taxon>Sciurini</taxon>
        <taxon>Sciurus</taxon>
    </lineage>
</organism>
<feature type="compositionally biased region" description="Basic and acidic residues" evidence="1">
    <location>
        <begin position="242"/>
        <end position="252"/>
    </location>
</feature>
<accession>A0A8D2AMZ8</accession>
<evidence type="ECO:0000313" key="3">
    <source>
        <dbReference type="Proteomes" id="UP000694564"/>
    </source>
</evidence>
<feature type="region of interest" description="Disordered" evidence="1">
    <location>
        <begin position="1"/>
        <end position="86"/>
    </location>
</feature>
<dbReference type="Proteomes" id="UP000694564">
    <property type="component" value="Chromosome 1"/>
</dbReference>